<name>A0A9P9R725_FUSSL</name>
<dbReference type="Proteomes" id="UP000736672">
    <property type="component" value="Unassembled WGS sequence"/>
</dbReference>
<dbReference type="OrthoDB" id="4410170at2759"/>
<sequence length="96" mass="10706">MHFSSTVSALVTALSLAVRTNAWAQAEDGTWVANNYVHTFDNGLRVHEACTWMNTQDNHPAGDPCAYWVDGKGTIANGRCYWKDATLSEMTCFRFT</sequence>
<accession>A0A9P9R725</accession>
<comment type="caution">
    <text evidence="2">The sequence shown here is derived from an EMBL/GenBank/DDBJ whole genome shotgun (WGS) entry which is preliminary data.</text>
</comment>
<gene>
    <name evidence="2" type="ORF">B0J15DRAFT_545101</name>
</gene>
<feature type="signal peptide" evidence="1">
    <location>
        <begin position="1"/>
        <end position="24"/>
    </location>
</feature>
<protein>
    <submittedName>
        <fullName evidence="2">Uncharacterized protein</fullName>
    </submittedName>
</protein>
<evidence type="ECO:0000256" key="1">
    <source>
        <dbReference type="SAM" id="SignalP"/>
    </source>
</evidence>
<feature type="chain" id="PRO_5040447973" evidence="1">
    <location>
        <begin position="25"/>
        <end position="96"/>
    </location>
</feature>
<keyword evidence="3" id="KW-1185">Reference proteome</keyword>
<keyword evidence="1" id="KW-0732">Signal</keyword>
<evidence type="ECO:0000313" key="3">
    <source>
        <dbReference type="Proteomes" id="UP000736672"/>
    </source>
</evidence>
<proteinExistence type="predicted"/>
<evidence type="ECO:0000313" key="2">
    <source>
        <dbReference type="EMBL" id="KAH7268222.1"/>
    </source>
</evidence>
<dbReference type="AlphaFoldDB" id="A0A9P9R725"/>
<reference evidence="2" key="1">
    <citation type="journal article" date="2021" name="Nat. Commun.">
        <title>Genetic determinants of endophytism in the Arabidopsis root mycobiome.</title>
        <authorList>
            <person name="Mesny F."/>
            <person name="Miyauchi S."/>
            <person name="Thiergart T."/>
            <person name="Pickel B."/>
            <person name="Atanasova L."/>
            <person name="Karlsson M."/>
            <person name="Huettel B."/>
            <person name="Barry K.W."/>
            <person name="Haridas S."/>
            <person name="Chen C."/>
            <person name="Bauer D."/>
            <person name="Andreopoulos W."/>
            <person name="Pangilinan J."/>
            <person name="LaButti K."/>
            <person name="Riley R."/>
            <person name="Lipzen A."/>
            <person name="Clum A."/>
            <person name="Drula E."/>
            <person name="Henrissat B."/>
            <person name="Kohler A."/>
            <person name="Grigoriev I.V."/>
            <person name="Martin F.M."/>
            <person name="Hacquard S."/>
        </authorList>
    </citation>
    <scope>NUCLEOTIDE SEQUENCE</scope>
    <source>
        <strain evidence="2">FSSC 5 MPI-SDFR-AT-0091</strain>
    </source>
</reference>
<organism evidence="2 3">
    <name type="scientific">Fusarium solani</name>
    <name type="common">Filamentous fungus</name>
    <dbReference type="NCBI Taxonomy" id="169388"/>
    <lineage>
        <taxon>Eukaryota</taxon>
        <taxon>Fungi</taxon>
        <taxon>Dikarya</taxon>
        <taxon>Ascomycota</taxon>
        <taxon>Pezizomycotina</taxon>
        <taxon>Sordariomycetes</taxon>
        <taxon>Hypocreomycetidae</taxon>
        <taxon>Hypocreales</taxon>
        <taxon>Nectriaceae</taxon>
        <taxon>Fusarium</taxon>
        <taxon>Fusarium solani species complex</taxon>
    </lineage>
</organism>
<dbReference type="EMBL" id="JAGTJS010000005">
    <property type="protein sequence ID" value="KAH7268222.1"/>
    <property type="molecule type" value="Genomic_DNA"/>
</dbReference>